<dbReference type="Proteomes" id="UP000036338">
    <property type="component" value="Unassembled WGS sequence"/>
</dbReference>
<dbReference type="SUPFAM" id="SSF48452">
    <property type="entry name" value="TPR-like"/>
    <property type="match status" value="1"/>
</dbReference>
<keyword evidence="2" id="KW-0143">Chaperone</keyword>
<dbReference type="InterPro" id="IPR016379">
    <property type="entry name" value="T3SS_Ca_resp_chp_LcrH/SycD_sub"/>
</dbReference>
<proteinExistence type="inferred from homology"/>
<evidence type="ECO:0000256" key="1">
    <source>
        <dbReference type="ARBA" id="ARBA00010244"/>
    </source>
</evidence>
<organism evidence="3 4">
    <name type="scientific">Burkholderia cepacia</name>
    <name type="common">Pseudomonas cepacia</name>
    <dbReference type="NCBI Taxonomy" id="292"/>
    <lineage>
        <taxon>Bacteria</taxon>
        <taxon>Pseudomonadati</taxon>
        <taxon>Pseudomonadota</taxon>
        <taxon>Betaproteobacteria</taxon>
        <taxon>Burkholderiales</taxon>
        <taxon>Burkholderiaceae</taxon>
        <taxon>Burkholderia</taxon>
        <taxon>Burkholderia cepacia complex</taxon>
    </lineage>
</organism>
<name>A0A0J5VSM9_BURCE</name>
<accession>A0A0J5VSM9</accession>
<dbReference type="PRINTS" id="PR01595">
    <property type="entry name" value="SYCDCHAPRONE"/>
</dbReference>
<dbReference type="Gene3D" id="1.25.40.10">
    <property type="entry name" value="Tetratricopeptide repeat domain"/>
    <property type="match status" value="1"/>
</dbReference>
<gene>
    <name evidence="3" type="ORF">VL15_38295</name>
</gene>
<dbReference type="InterPro" id="IPR005415">
    <property type="entry name" value="T3SS_Ca_resp_chp_LcrH/SycD"/>
</dbReference>
<dbReference type="NCBIfam" id="NF011859">
    <property type="entry name" value="PRK15331.1"/>
    <property type="match status" value="1"/>
</dbReference>
<dbReference type="InterPro" id="IPR011716">
    <property type="entry name" value="TPR-3"/>
</dbReference>
<dbReference type="Pfam" id="PF07720">
    <property type="entry name" value="TPR_3"/>
    <property type="match status" value="2"/>
</dbReference>
<dbReference type="PIRSF" id="PIRSF003165">
    <property type="entry name" value="Chaperone_SicA"/>
    <property type="match status" value="1"/>
</dbReference>
<comment type="similarity">
    <text evidence="1">Belongs to the LcrH/SycD chaperone family.</text>
</comment>
<comment type="caution">
    <text evidence="3">The sequence shown here is derived from an EMBL/GenBank/DDBJ whole genome shotgun (WGS) entry which is preliminary data.</text>
</comment>
<reference evidence="3 4" key="1">
    <citation type="submission" date="2015-05" db="EMBL/GenBank/DDBJ databases">
        <title>Draft genome of Burkholderia cepacia LK29.</title>
        <authorList>
            <person name="Chan X.Y."/>
        </authorList>
    </citation>
    <scope>NUCLEOTIDE SEQUENCE [LARGE SCALE GENOMIC DNA]</scope>
    <source>
        <strain evidence="3 4">LK29</strain>
    </source>
</reference>
<dbReference type="AlphaFoldDB" id="A0A0J5VSM9"/>
<evidence type="ECO:0000313" key="3">
    <source>
        <dbReference type="EMBL" id="KML40114.1"/>
    </source>
</evidence>
<dbReference type="RefSeq" id="WP_048252086.1">
    <property type="nucleotide sequence ID" value="NZ_LDWR01000122.1"/>
</dbReference>
<dbReference type="PATRIC" id="fig|292.27.peg.982"/>
<evidence type="ECO:0000313" key="4">
    <source>
        <dbReference type="Proteomes" id="UP000036338"/>
    </source>
</evidence>
<sequence length="164" mass="18592">MSENVSKENVAARVLDAVMKGALLKDIHGVPDDVMEGIYAFAFDSYNKGQLQQAEEFFRFLCLYDFRNADYMMGLAAVFQLQQRYQQAADLYTVTYALSKNDFRPVFHAGQCHLSLGKVGKARQYFEMVAMQCRDQSLRDQAQAYLDALADAKTSKIEAVEDDN</sequence>
<protein>
    <submittedName>
        <fullName evidence="3">Uncharacterized protein</fullName>
    </submittedName>
</protein>
<dbReference type="NCBIfam" id="TIGR02552">
    <property type="entry name" value="LcrH_SycD"/>
    <property type="match status" value="1"/>
</dbReference>
<dbReference type="EMBL" id="LDWR01000122">
    <property type="protein sequence ID" value="KML40114.1"/>
    <property type="molecule type" value="Genomic_DNA"/>
</dbReference>
<dbReference type="InterPro" id="IPR011990">
    <property type="entry name" value="TPR-like_helical_dom_sf"/>
</dbReference>
<evidence type="ECO:0000256" key="2">
    <source>
        <dbReference type="ARBA" id="ARBA00023186"/>
    </source>
</evidence>